<keyword evidence="6 7" id="KW-0472">Membrane</keyword>
<evidence type="ECO:0000256" key="5">
    <source>
        <dbReference type="ARBA" id="ARBA00022989"/>
    </source>
</evidence>
<feature type="domain" description="MacB-like periplasmic core" evidence="9">
    <location>
        <begin position="32"/>
        <end position="269"/>
    </location>
</feature>
<dbReference type="Pfam" id="PF12704">
    <property type="entry name" value="MacB_PCD"/>
    <property type="match status" value="1"/>
</dbReference>
<dbReference type="InterPro" id="IPR003838">
    <property type="entry name" value="ABC3_permease_C"/>
</dbReference>
<dbReference type="Pfam" id="PF02687">
    <property type="entry name" value="FtsX"/>
    <property type="match status" value="1"/>
</dbReference>
<sequence length="419" mass="45266">MRPLVERAGHTEGIMTPIRLAWANLVHKRTRTLIAAAGVAFAVVLVFMELGMLGGVGRTATMLYDKLQFDLLITSSEYLDLSRAPEFPRTRLAQARVEDVADVLPVSFGAAGWRAPRQESLFGGSEPGGQLSINIVAAPPDQLAKAFVTGSSGVFASEEEAARAGVKLKRLDTFLLDRRSKPDFGDVARLQNLPPDGREGEAVRVNGQRASVVGGFDLGTGFSWNGMLLTSEETYAQFAARPRDVVHFGLVQLKPGTDPVAVQKQLRAILPPDVKIYTRPEINAAERNYWLRLTSIGQFLLVAVVLAIVVGVIFVYQMMAADIRNMLPEYATVKALGYRPPYLTGVVLWQAVLLAVFGYVPGFVAALGLYFVASNYGGIPTAMTLETAVGVLALTCSMCLASGLLAVRKVHTVDPADLF</sequence>
<dbReference type="InterPro" id="IPR051125">
    <property type="entry name" value="ABC-4/HrtB_transporter"/>
</dbReference>
<organism evidence="10 11">
    <name type="scientific">Gemmata massiliana</name>
    <dbReference type="NCBI Taxonomy" id="1210884"/>
    <lineage>
        <taxon>Bacteria</taxon>
        <taxon>Pseudomonadati</taxon>
        <taxon>Planctomycetota</taxon>
        <taxon>Planctomycetia</taxon>
        <taxon>Gemmatales</taxon>
        <taxon>Gemmataceae</taxon>
        <taxon>Gemmata</taxon>
    </lineage>
</organism>
<evidence type="ECO:0000256" key="3">
    <source>
        <dbReference type="ARBA" id="ARBA00022475"/>
    </source>
</evidence>
<dbReference type="EMBL" id="LR593886">
    <property type="protein sequence ID" value="VTS00244.1"/>
    <property type="molecule type" value="Genomic_DNA"/>
</dbReference>
<keyword evidence="3" id="KW-1003">Cell membrane</keyword>
<keyword evidence="2" id="KW-0813">Transport</keyword>
<name>A0A6P2DED7_9BACT</name>
<evidence type="ECO:0000256" key="1">
    <source>
        <dbReference type="ARBA" id="ARBA00004651"/>
    </source>
</evidence>
<dbReference type="Proteomes" id="UP000464178">
    <property type="component" value="Chromosome"/>
</dbReference>
<dbReference type="AlphaFoldDB" id="A0A6P2DED7"/>
<gene>
    <name evidence="10" type="ORF">SOIL9_82490</name>
</gene>
<evidence type="ECO:0000313" key="10">
    <source>
        <dbReference type="EMBL" id="VTS00244.1"/>
    </source>
</evidence>
<feature type="domain" description="ABC3 transporter permease C-terminal" evidence="8">
    <location>
        <begin position="302"/>
        <end position="412"/>
    </location>
</feature>
<comment type="subcellular location">
    <subcellularLocation>
        <location evidence="1">Cell membrane</location>
        <topology evidence="1">Multi-pass membrane protein</topology>
    </subcellularLocation>
</comment>
<dbReference type="PIRSF" id="PIRSF031773">
    <property type="entry name" value="DevC"/>
    <property type="match status" value="1"/>
</dbReference>
<evidence type="ECO:0000256" key="6">
    <source>
        <dbReference type="ARBA" id="ARBA00023136"/>
    </source>
</evidence>
<dbReference type="GO" id="GO:0005886">
    <property type="term" value="C:plasma membrane"/>
    <property type="evidence" value="ECO:0007669"/>
    <property type="project" value="UniProtKB-SubCell"/>
</dbReference>
<evidence type="ECO:0000256" key="4">
    <source>
        <dbReference type="ARBA" id="ARBA00022692"/>
    </source>
</evidence>
<dbReference type="PANTHER" id="PTHR43738">
    <property type="entry name" value="ABC TRANSPORTER, MEMBRANE PROTEIN"/>
    <property type="match status" value="1"/>
</dbReference>
<evidence type="ECO:0000256" key="7">
    <source>
        <dbReference type="SAM" id="Phobius"/>
    </source>
</evidence>
<evidence type="ECO:0000313" key="11">
    <source>
        <dbReference type="Proteomes" id="UP000464178"/>
    </source>
</evidence>
<proteinExistence type="predicted"/>
<keyword evidence="11" id="KW-1185">Reference proteome</keyword>
<protein>
    <recommendedName>
        <fullName evidence="12">ABC3 transporter permease protein domain-containing protein</fullName>
    </recommendedName>
</protein>
<dbReference type="KEGG" id="gms:SOIL9_82490"/>
<evidence type="ECO:0000259" key="9">
    <source>
        <dbReference type="Pfam" id="PF12704"/>
    </source>
</evidence>
<keyword evidence="5 7" id="KW-1133">Transmembrane helix</keyword>
<dbReference type="InterPro" id="IPR005891">
    <property type="entry name" value="DevC"/>
</dbReference>
<feature type="transmembrane region" description="Helical" evidence="7">
    <location>
        <begin position="385"/>
        <end position="407"/>
    </location>
</feature>
<feature type="transmembrane region" description="Helical" evidence="7">
    <location>
        <begin position="33"/>
        <end position="56"/>
    </location>
</feature>
<feature type="transmembrane region" description="Helical" evidence="7">
    <location>
        <begin position="347"/>
        <end position="373"/>
    </location>
</feature>
<feature type="transmembrane region" description="Helical" evidence="7">
    <location>
        <begin position="299"/>
        <end position="319"/>
    </location>
</feature>
<dbReference type="PANTHER" id="PTHR43738:SF1">
    <property type="entry name" value="HEMIN TRANSPORT SYSTEM PERMEASE PROTEIN HRTB-RELATED"/>
    <property type="match status" value="1"/>
</dbReference>
<accession>A0A6P2DED7</accession>
<evidence type="ECO:0000259" key="8">
    <source>
        <dbReference type="Pfam" id="PF02687"/>
    </source>
</evidence>
<keyword evidence="4 7" id="KW-0812">Transmembrane</keyword>
<evidence type="ECO:0008006" key="12">
    <source>
        <dbReference type="Google" id="ProtNLM"/>
    </source>
</evidence>
<evidence type="ECO:0000256" key="2">
    <source>
        <dbReference type="ARBA" id="ARBA00022448"/>
    </source>
</evidence>
<reference evidence="10 11" key="1">
    <citation type="submission" date="2019-05" db="EMBL/GenBank/DDBJ databases">
        <authorList>
            <consortium name="Science for Life Laboratories"/>
        </authorList>
    </citation>
    <scope>NUCLEOTIDE SEQUENCE [LARGE SCALE GENOMIC DNA]</scope>
    <source>
        <strain evidence="10">Soil9</strain>
    </source>
</reference>
<dbReference type="InterPro" id="IPR025857">
    <property type="entry name" value="MacB_PCD"/>
</dbReference>